<sequence>MDVTDEERQQLFNDVEVPVRGGCEDEAAILEGLGDRVEVMLGTSHAALAEELGAHARQLFREQQGR</sequence>
<dbReference type="Proteomes" id="UP000288758">
    <property type="component" value="Chromosome"/>
</dbReference>
<proteinExistence type="predicted"/>
<gene>
    <name evidence="1" type="ORF">EJ065_2728</name>
</gene>
<accession>A0A410RQX7</accession>
<protein>
    <submittedName>
        <fullName evidence="1">Uncharacterized protein</fullName>
    </submittedName>
</protein>
<organism evidence="1 2">
    <name type="scientific">Corallococcus coralloides</name>
    <name type="common">Myxococcus coralloides</name>
    <dbReference type="NCBI Taxonomy" id="184914"/>
    <lineage>
        <taxon>Bacteria</taxon>
        <taxon>Pseudomonadati</taxon>
        <taxon>Myxococcota</taxon>
        <taxon>Myxococcia</taxon>
        <taxon>Myxococcales</taxon>
        <taxon>Cystobacterineae</taxon>
        <taxon>Myxococcaceae</taxon>
        <taxon>Corallococcus</taxon>
    </lineage>
</organism>
<name>A0A410RQX7_CORCK</name>
<dbReference type="AlphaFoldDB" id="A0A410RQX7"/>
<evidence type="ECO:0000313" key="1">
    <source>
        <dbReference type="EMBL" id="QAT84300.1"/>
    </source>
</evidence>
<dbReference type="RefSeq" id="WP_128796291.1">
    <property type="nucleotide sequence ID" value="NZ_CP034669.1"/>
</dbReference>
<evidence type="ECO:0000313" key="2">
    <source>
        <dbReference type="Proteomes" id="UP000288758"/>
    </source>
</evidence>
<reference evidence="1 2" key="1">
    <citation type="submission" date="2018-12" db="EMBL/GenBank/DDBJ databases">
        <title>Complete Genome Sequence of the Corallopyronin A producing Myxobacterium Corallococcus coralloides B035.</title>
        <authorList>
            <person name="Bouhired S.M."/>
            <person name="Rupp O."/>
            <person name="Blom J."/>
            <person name="Schaeberle T.F."/>
            <person name="Kehraus S."/>
            <person name="Schiefer A."/>
            <person name="Pfarr K."/>
            <person name="Goesmann A."/>
            <person name="Hoerauf A."/>
            <person name="Koenig G.M."/>
        </authorList>
    </citation>
    <scope>NUCLEOTIDE SEQUENCE [LARGE SCALE GENOMIC DNA]</scope>
    <source>
        <strain evidence="1 2">B035</strain>
    </source>
</reference>
<dbReference type="EMBL" id="CP034669">
    <property type="protein sequence ID" value="QAT84300.1"/>
    <property type="molecule type" value="Genomic_DNA"/>
</dbReference>